<dbReference type="SUPFAM" id="SSF51445">
    <property type="entry name" value="(Trans)glycosidases"/>
    <property type="match status" value="1"/>
</dbReference>
<feature type="compositionally biased region" description="Polar residues" evidence="5">
    <location>
        <begin position="339"/>
        <end position="350"/>
    </location>
</feature>
<evidence type="ECO:0000256" key="2">
    <source>
        <dbReference type="ARBA" id="ARBA00022801"/>
    </source>
</evidence>
<dbReference type="AlphaFoldDB" id="A0AAV7ECE5"/>
<gene>
    <name evidence="7" type="ORF">H6P81_011639</name>
</gene>
<protein>
    <recommendedName>
        <fullName evidence="6">Glycoside hydrolase family 5 domain-containing protein</fullName>
    </recommendedName>
</protein>
<dbReference type="InterPro" id="IPR017853">
    <property type="entry name" value="GH"/>
</dbReference>
<dbReference type="Gene3D" id="3.20.20.80">
    <property type="entry name" value="Glycosidases"/>
    <property type="match status" value="2"/>
</dbReference>
<sequence>METMLAEGLDRKHVGDIASGVASLGFNCVRLTWATFMFTRTHQLHASISDDLRISTVGESLRAHGLGETTLVNVTKHNPFMINLTLVEAYDEVVDALGAAGLMVVLDNHVSRPQWCCAEDDGNGFFGDEHFDPEEWLQGLVAVAKRFRRKTQVVGMSLRNELRGQRQSESDWYKYMELGAAKEKLVYEAHWYAFSEGQRHEWEERSPNRVCADSIARFESKVGFVVLSRRSPAAAPAPLFVSEFGVDQRGVNRADNRFLACFLAYAVSRDLDWALWALQGSYYLRKGRPGFDETYGVVDTQWDQPRNPNFLQTFRLPHQMIKAVKDEDEDEDKSSGSSTSIVRVTDSCGSGSEEGKSHLVNGDESLPAVRRERTSGDSFSRLLGLAEQVEGPSGGHDQAQTSNWGNGSYAGDNAMPAEELIQRLLTTHHPGMPLLG</sequence>
<keyword evidence="8" id="KW-1185">Reference proteome</keyword>
<dbReference type="Pfam" id="PF00150">
    <property type="entry name" value="Cellulase"/>
    <property type="match status" value="1"/>
</dbReference>
<organism evidence="7 8">
    <name type="scientific">Aristolochia fimbriata</name>
    <name type="common">White veined hardy Dutchman's pipe vine</name>
    <dbReference type="NCBI Taxonomy" id="158543"/>
    <lineage>
        <taxon>Eukaryota</taxon>
        <taxon>Viridiplantae</taxon>
        <taxon>Streptophyta</taxon>
        <taxon>Embryophyta</taxon>
        <taxon>Tracheophyta</taxon>
        <taxon>Spermatophyta</taxon>
        <taxon>Magnoliopsida</taxon>
        <taxon>Magnoliidae</taxon>
        <taxon>Piperales</taxon>
        <taxon>Aristolochiaceae</taxon>
        <taxon>Aristolochia</taxon>
    </lineage>
</organism>
<evidence type="ECO:0000313" key="8">
    <source>
        <dbReference type="Proteomes" id="UP000825729"/>
    </source>
</evidence>
<feature type="region of interest" description="Disordered" evidence="5">
    <location>
        <begin position="324"/>
        <end position="377"/>
    </location>
</feature>
<dbReference type="InterPro" id="IPR001547">
    <property type="entry name" value="Glyco_hydro_5"/>
</dbReference>
<evidence type="ECO:0000256" key="1">
    <source>
        <dbReference type="ARBA" id="ARBA00005641"/>
    </source>
</evidence>
<dbReference type="EMBL" id="JAINDJ010000005">
    <property type="protein sequence ID" value="KAG9445511.1"/>
    <property type="molecule type" value="Genomic_DNA"/>
</dbReference>
<reference evidence="7 8" key="1">
    <citation type="submission" date="2021-07" db="EMBL/GenBank/DDBJ databases">
        <title>The Aristolochia fimbriata genome: insights into angiosperm evolution, floral development and chemical biosynthesis.</title>
        <authorList>
            <person name="Jiao Y."/>
        </authorList>
    </citation>
    <scope>NUCLEOTIDE SEQUENCE [LARGE SCALE GENOMIC DNA]</scope>
    <source>
        <strain evidence="7">IBCAS-2021</strain>
        <tissue evidence="7">Leaf</tissue>
    </source>
</reference>
<keyword evidence="3 4" id="KW-0326">Glycosidase</keyword>
<evidence type="ECO:0000256" key="5">
    <source>
        <dbReference type="SAM" id="MobiDB-lite"/>
    </source>
</evidence>
<dbReference type="GO" id="GO:0004553">
    <property type="term" value="F:hydrolase activity, hydrolyzing O-glycosyl compounds"/>
    <property type="evidence" value="ECO:0007669"/>
    <property type="project" value="InterPro"/>
</dbReference>
<dbReference type="PANTHER" id="PTHR31263:SF0">
    <property type="entry name" value="CELLULASE FAMILY PROTEIN (AFU_ORTHOLOGUE AFUA_5G14560)"/>
    <property type="match status" value="1"/>
</dbReference>
<evidence type="ECO:0000256" key="3">
    <source>
        <dbReference type="ARBA" id="ARBA00023295"/>
    </source>
</evidence>
<comment type="caution">
    <text evidence="7">The sequence shown here is derived from an EMBL/GenBank/DDBJ whole genome shotgun (WGS) entry which is preliminary data.</text>
</comment>
<dbReference type="PANTHER" id="PTHR31263">
    <property type="entry name" value="CELLULASE FAMILY PROTEIN (AFU_ORTHOLOGUE AFUA_5G14560)"/>
    <property type="match status" value="1"/>
</dbReference>
<evidence type="ECO:0000259" key="6">
    <source>
        <dbReference type="Pfam" id="PF00150"/>
    </source>
</evidence>
<evidence type="ECO:0000313" key="7">
    <source>
        <dbReference type="EMBL" id="KAG9445511.1"/>
    </source>
</evidence>
<feature type="domain" description="Glycoside hydrolase family 5" evidence="6">
    <location>
        <begin position="76"/>
        <end position="175"/>
    </location>
</feature>
<keyword evidence="2 4" id="KW-0378">Hydrolase</keyword>
<evidence type="ECO:0000256" key="4">
    <source>
        <dbReference type="RuleBase" id="RU361153"/>
    </source>
</evidence>
<accession>A0AAV7ECE5</accession>
<comment type="similarity">
    <text evidence="1 4">Belongs to the glycosyl hydrolase 5 (cellulase A) family.</text>
</comment>
<dbReference type="Proteomes" id="UP000825729">
    <property type="component" value="Unassembled WGS sequence"/>
</dbReference>
<proteinExistence type="inferred from homology"/>
<name>A0AAV7ECE5_ARIFI</name>
<dbReference type="GO" id="GO:0000272">
    <property type="term" value="P:polysaccharide catabolic process"/>
    <property type="evidence" value="ECO:0007669"/>
    <property type="project" value="InterPro"/>
</dbReference>